<dbReference type="PROSITE" id="PS50994">
    <property type="entry name" value="INTEGRASE"/>
    <property type="match status" value="1"/>
</dbReference>
<sequence>WRFVIHGCIDGYSRVIVYLACSVDNTSATVLKLFEEAVAKWGLPSRVRGDMGVENRAVAHYMLNHPARGPSRGSYLTGRSVHNSRIERLWRDVYQAVLSVFYDLFTFMESDGILDPDNEHHIFCLHAVYKPIINDMLTNFANAWINHKMRTTSNKSPLQIFIMGMQQIQHENGTIANQYFENLSEDELHTYGVDVEAGLPEYNEDASDDGVIVPETLNPLDEAALVNFLERISAVERTDPWDIEAYLCALQTLDELLLHELA</sequence>
<dbReference type="PANTHER" id="PTHR46791">
    <property type="entry name" value="EXPRESSED PROTEIN"/>
    <property type="match status" value="1"/>
</dbReference>
<dbReference type="AlphaFoldDB" id="A0A7D9JGK8"/>
<dbReference type="SUPFAM" id="SSF53098">
    <property type="entry name" value="Ribonuclease H-like"/>
    <property type="match status" value="1"/>
</dbReference>
<dbReference type="InterPro" id="IPR058913">
    <property type="entry name" value="Integrase_dom_put"/>
</dbReference>
<dbReference type="PANTHER" id="PTHR46791:SF5">
    <property type="entry name" value="CLR5 DOMAIN-CONTAINING PROTEIN-RELATED"/>
    <property type="match status" value="1"/>
</dbReference>
<accession>A0A7D9JGK8</accession>
<feature type="non-terminal residue" evidence="1">
    <location>
        <position position="262"/>
    </location>
</feature>
<dbReference type="Gene3D" id="3.30.420.10">
    <property type="entry name" value="Ribonuclease H-like superfamily/Ribonuclease H"/>
    <property type="match status" value="1"/>
</dbReference>
<proteinExistence type="predicted"/>
<evidence type="ECO:0000313" key="1">
    <source>
        <dbReference type="EMBL" id="CAB4029345.1"/>
    </source>
</evidence>
<reference evidence="1" key="1">
    <citation type="submission" date="2020-04" db="EMBL/GenBank/DDBJ databases">
        <authorList>
            <person name="Alioto T."/>
            <person name="Alioto T."/>
            <person name="Gomez Garrido J."/>
        </authorList>
    </citation>
    <scope>NUCLEOTIDE SEQUENCE</scope>
    <source>
        <strain evidence="1">A484AB</strain>
    </source>
</reference>
<gene>
    <name evidence="1" type="ORF">PACLA_8A064000</name>
</gene>
<name>A0A7D9JGK8_PARCT</name>
<keyword evidence="2" id="KW-1185">Reference proteome</keyword>
<dbReference type="OrthoDB" id="2686689at2759"/>
<dbReference type="GO" id="GO:0003676">
    <property type="term" value="F:nucleic acid binding"/>
    <property type="evidence" value="ECO:0007669"/>
    <property type="project" value="InterPro"/>
</dbReference>
<dbReference type="EMBL" id="CACRXK020016110">
    <property type="protein sequence ID" value="CAB4029345.1"/>
    <property type="molecule type" value="Genomic_DNA"/>
</dbReference>
<dbReference type="InterPro" id="IPR036397">
    <property type="entry name" value="RNaseH_sf"/>
</dbReference>
<dbReference type="GO" id="GO:0015074">
    <property type="term" value="P:DNA integration"/>
    <property type="evidence" value="ECO:0007669"/>
    <property type="project" value="InterPro"/>
</dbReference>
<comment type="caution">
    <text evidence="1">The sequence shown here is derived from an EMBL/GenBank/DDBJ whole genome shotgun (WGS) entry which is preliminary data.</text>
</comment>
<dbReference type="Proteomes" id="UP001152795">
    <property type="component" value="Unassembled WGS sequence"/>
</dbReference>
<organism evidence="1 2">
    <name type="scientific">Paramuricea clavata</name>
    <name type="common">Red gorgonian</name>
    <name type="synonym">Violescent sea-whip</name>
    <dbReference type="NCBI Taxonomy" id="317549"/>
    <lineage>
        <taxon>Eukaryota</taxon>
        <taxon>Metazoa</taxon>
        <taxon>Cnidaria</taxon>
        <taxon>Anthozoa</taxon>
        <taxon>Octocorallia</taxon>
        <taxon>Malacalcyonacea</taxon>
        <taxon>Plexauridae</taxon>
        <taxon>Paramuricea</taxon>
    </lineage>
</organism>
<dbReference type="InterPro" id="IPR001584">
    <property type="entry name" value="Integrase_cat-core"/>
</dbReference>
<dbReference type="Pfam" id="PF24764">
    <property type="entry name" value="rva_4"/>
    <property type="match status" value="1"/>
</dbReference>
<dbReference type="InterPro" id="IPR012337">
    <property type="entry name" value="RNaseH-like_sf"/>
</dbReference>
<protein>
    <submittedName>
        <fullName evidence="1">PREDICTED: uncharacterized protein LOC107327116</fullName>
    </submittedName>
</protein>
<evidence type="ECO:0000313" key="2">
    <source>
        <dbReference type="Proteomes" id="UP001152795"/>
    </source>
</evidence>